<feature type="transmembrane region" description="Helical" evidence="1">
    <location>
        <begin position="43"/>
        <end position="64"/>
    </location>
</feature>
<dbReference type="Proteomes" id="UP000887569">
    <property type="component" value="Unplaced"/>
</dbReference>
<reference evidence="3" key="1">
    <citation type="submission" date="2022-11" db="UniProtKB">
        <authorList>
            <consortium name="WormBaseParasite"/>
        </authorList>
    </citation>
    <scope>IDENTIFICATION</scope>
</reference>
<protein>
    <submittedName>
        <fullName evidence="3">Ovule protein</fullName>
    </submittedName>
</protein>
<dbReference type="WBParaSite" id="PgB17_g004_t01">
    <property type="protein sequence ID" value="PgB17_g004_t01"/>
    <property type="gene ID" value="PgB17_g004"/>
</dbReference>
<organism evidence="2 3">
    <name type="scientific">Parascaris univalens</name>
    <name type="common">Nematode worm</name>
    <dbReference type="NCBI Taxonomy" id="6257"/>
    <lineage>
        <taxon>Eukaryota</taxon>
        <taxon>Metazoa</taxon>
        <taxon>Ecdysozoa</taxon>
        <taxon>Nematoda</taxon>
        <taxon>Chromadorea</taxon>
        <taxon>Rhabditida</taxon>
        <taxon>Spirurina</taxon>
        <taxon>Ascaridomorpha</taxon>
        <taxon>Ascaridoidea</taxon>
        <taxon>Ascarididae</taxon>
        <taxon>Parascaris</taxon>
    </lineage>
</organism>
<evidence type="ECO:0000256" key="1">
    <source>
        <dbReference type="SAM" id="Phobius"/>
    </source>
</evidence>
<proteinExistence type="predicted"/>
<evidence type="ECO:0000313" key="2">
    <source>
        <dbReference type="Proteomes" id="UP000887569"/>
    </source>
</evidence>
<evidence type="ECO:0000313" key="3">
    <source>
        <dbReference type="WBParaSite" id="PgB17_g004_t01"/>
    </source>
</evidence>
<keyword evidence="1" id="KW-0812">Transmembrane</keyword>
<sequence length="79" mass="9427">MVSVNSISFALNKMLHSLRNFSHHVKLPFLPYLYFPTLPFQPYFTSPILSYLKFLFSYCFAVNLRKVVHFIMVEGFQRF</sequence>
<accession>A0A914ZRS5</accession>
<dbReference type="AlphaFoldDB" id="A0A914ZRS5"/>
<keyword evidence="2" id="KW-1185">Reference proteome</keyword>
<keyword evidence="1" id="KW-1133">Transmembrane helix</keyword>
<name>A0A914ZRS5_PARUN</name>
<keyword evidence="1" id="KW-0472">Membrane</keyword>